<feature type="active site" description="Proton donor" evidence="3">
    <location>
        <position position="487"/>
    </location>
</feature>
<dbReference type="GO" id="GO:0016757">
    <property type="term" value="F:glycosyltransferase activity"/>
    <property type="evidence" value="ECO:0007669"/>
    <property type="project" value="UniProtKB-ARBA"/>
</dbReference>
<comment type="caution">
    <text evidence="9">The sequence shown here is derived from an EMBL/GenBank/DDBJ whole genome shotgun (WGS) entry which is preliminary data.</text>
</comment>
<dbReference type="GO" id="GO:0030246">
    <property type="term" value="F:carbohydrate binding"/>
    <property type="evidence" value="ECO:0007669"/>
    <property type="project" value="InterPro"/>
</dbReference>
<dbReference type="InterPro" id="IPR037018">
    <property type="entry name" value="GH65_N"/>
</dbReference>
<dbReference type="EMBL" id="JSUH01000005">
    <property type="protein sequence ID" value="KHD97937.1"/>
    <property type="molecule type" value="Genomic_DNA"/>
</dbReference>
<evidence type="ECO:0000259" key="8">
    <source>
        <dbReference type="Pfam" id="PF03636"/>
    </source>
</evidence>
<reference evidence="9 10" key="1">
    <citation type="journal article" date="2003" name="Int. J. Syst. Evol. Microbiol.">
        <title>Kocuria polaris sp. nov., an orange-pigmented psychrophilic bacterium isolated from an Antarctic cyanobacterial mat sample.</title>
        <authorList>
            <person name="Reddy G.S."/>
            <person name="Prakash J.S."/>
            <person name="Prabahar V."/>
            <person name="Matsumoto G.I."/>
            <person name="Stackebrandt E."/>
            <person name="Shivaji S."/>
        </authorList>
    </citation>
    <scope>NUCLEOTIDE SEQUENCE [LARGE SCALE GENOMIC DNA]</scope>
    <source>
        <strain evidence="9 10">CMS 76or</strain>
    </source>
</reference>
<dbReference type="GO" id="GO:0004553">
    <property type="term" value="F:hydrolase activity, hydrolyzing O-glycosyl compounds"/>
    <property type="evidence" value="ECO:0007669"/>
    <property type="project" value="TreeGrafter"/>
</dbReference>
<dbReference type="InterPro" id="IPR017045">
    <property type="entry name" value="Malt_Pase/Glycosyl_Hdrlase"/>
</dbReference>
<dbReference type="Gene3D" id="1.50.10.10">
    <property type="match status" value="1"/>
</dbReference>
<feature type="domain" description="Glycoside hydrolase family 65 central catalytic" evidence="6">
    <location>
        <begin position="327"/>
        <end position="677"/>
    </location>
</feature>
<organism evidence="9 10">
    <name type="scientific">Kocuria rosea subsp. polaris</name>
    <dbReference type="NCBI Taxonomy" id="136273"/>
    <lineage>
        <taxon>Bacteria</taxon>
        <taxon>Bacillati</taxon>
        <taxon>Actinomycetota</taxon>
        <taxon>Actinomycetes</taxon>
        <taxon>Micrococcales</taxon>
        <taxon>Micrococcaceae</taxon>
        <taxon>Kocuria</taxon>
    </lineage>
</organism>
<feature type="binding site" evidence="4">
    <location>
        <begin position="361"/>
        <end position="362"/>
    </location>
    <ligand>
        <name>substrate</name>
    </ligand>
</feature>
<proteinExistence type="inferred from homology"/>
<dbReference type="GO" id="GO:0005975">
    <property type="term" value="P:carbohydrate metabolic process"/>
    <property type="evidence" value="ECO:0007669"/>
    <property type="project" value="InterPro"/>
</dbReference>
<dbReference type="Pfam" id="PF03632">
    <property type="entry name" value="Glyco_hydro_65m"/>
    <property type="match status" value="1"/>
</dbReference>
<dbReference type="Proteomes" id="UP000030466">
    <property type="component" value="Unassembled WGS sequence"/>
</dbReference>
<dbReference type="RefSeq" id="WP_035925546.1">
    <property type="nucleotide sequence ID" value="NZ_JSUH01000005.1"/>
</dbReference>
<dbReference type="InterPro" id="IPR005196">
    <property type="entry name" value="Glyco_hydro_65_N"/>
</dbReference>
<feature type="binding site" evidence="4">
    <location>
        <begin position="590"/>
        <end position="591"/>
    </location>
    <ligand>
        <name>substrate</name>
    </ligand>
</feature>
<sequence length="784" mass="85915">MPQPSNDASAWQVRESALDPGAHGALESVFALSNGYVGIRGTLDEAQPSASRGTFLAGVYEYHPLSYPEGGYGHPEHGQAIIGVADGSTVRLQVDGVPLDVRESPPEQHDRVLDLRAGTLRRETEWVTPRGARMRLTSTRLVSLTQRSVTAIRYEVEALDRTVQAVLRSDLVVNGTPPKVENEDPRVAAVLEQPFRARLSRCHETGGVLVHRTHGSEIGVAAAVEHEVDMPAGGAVSTQCDDDQVVTTLVTDLRPGQRVGFVKYLCHASSDADPSADLREQVLAAMTGARRRGWDGLLADQRAELDEYWDSAEVEIDSDPELQLAIRFDLFQLLQAAACVSRAPVGAKGLTGGGYSGHTFWDIEGFVLPALALLRPRDAARLLQWRSSTLDRARERAQVLDLGGASFPWRTIDGHETSAYWPASTAAMHVNADIARAFRWWADATGEDLTEVGGVDVLVETARVWAAMVHEDHEGGIHLLGMTGPDEYTGVVDDNVFTNLMARRNLRAAADACEEHPEHVGRLSVTADELQRWRALADAIHIPYDAVRGVHPSNEGFTTYREWDFEAKRDGYPVEEHFHYAKIYRRQIVKQADLVLALWWCAEAFTPEQTARDLDYYEQRTVRDSSLSACVQAVVCARVGHLDLALEHLRESALVDLRDIQQDAEQGLHLASAAGSWLAVVCGFGGLDTDGGELRLAPRLPERLHRIAFRLRWHGRRLGVEITRSGTTVRVLDGDAGEVALQIDGEALAVTAARPATAPLHTPHPPTPAPHQPPGRAPRAPRTP</sequence>
<evidence type="ECO:0000256" key="1">
    <source>
        <dbReference type="ARBA" id="ARBA00006768"/>
    </source>
</evidence>
<evidence type="ECO:0000313" key="9">
    <source>
        <dbReference type="EMBL" id="KHD97937.1"/>
    </source>
</evidence>
<dbReference type="PANTHER" id="PTHR11051">
    <property type="entry name" value="GLYCOSYL HYDROLASE-RELATED"/>
    <property type="match status" value="1"/>
</dbReference>
<comment type="similarity">
    <text evidence="1">Belongs to the glycosyl hydrolase 65 family.</text>
</comment>
<dbReference type="InterPro" id="IPR005194">
    <property type="entry name" value="Glyco_hydro_65_C"/>
</dbReference>
<keyword evidence="10" id="KW-1185">Reference proteome</keyword>
<protein>
    <submittedName>
        <fullName evidence="9">Glycosyl hydrolase</fullName>
    </submittedName>
</protein>
<evidence type="ECO:0000256" key="4">
    <source>
        <dbReference type="PIRSR" id="PIRSR036289-51"/>
    </source>
</evidence>
<dbReference type="Gene3D" id="2.60.420.10">
    <property type="entry name" value="Maltose phosphorylase, domain 3"/>
    <property type="match status" value="1"/>
</dbReference>
<evidence type="ECO:0000256" key="2">
    <source>
        <dbReference type="ARBA" id="ARBA00023295"/>
    </source>
</evidence>
<evidence type="ECO:0000256" key="5">
    <source>
        <dbReference type="SAM" id="MobiDB-lite"/>
    </source>
</evidence>
<dbReference type="InterPro" id="IPR005195">
    <property type="entry name" value="Glyco_hydro_65_M"/>
</dbReference>
<dbReference type="PANTHER" id="PTHR11051:SF13">
    <property type="entry name" value="GLYCOSYL TRANSFERASE"/>
    <property type="match status" value="1"/>
</dbReference>
<keyword evidence="2" id="KW-0326">Glycosidase</keyword>
<dbReference type="PIRSF" id="PIRSF036289">
    <property type="entry name" value="Glycosyl_hydrolase_malt_phosph"/>
    <property type="match status" value="1"/>
</dbReference>
<dbReference type="AlphaFoldDB" id="A0A0A6YCS3"/>
<name>A0A0A6YCS3_KOCRO</name>
<dbReference type="SUPFAM" id="SSF48208">
    <property type="entry name" value="Six-hairpin glycosidases"/>
    <property type="match status" value="1"/>
</dbReference>
<dbReference type="InterPro" id="IPR011013">
    <property type="entry name" value="Gal_mutarotase_sf_dom"/>
</dbReference>
<dbReference type="SUPFAM" id="SSF74650">
    <property type="entry name" value="Galactose mutarotase-like"/>
    <property type="match status" value="1"/>
</dbReference>
<evidence type="ECO:0000259" key="6">
    <source>
        <dbReference type="Pfam" id="PF03632"/>
    </source>
</evidence>
<keyword evidence="9" id="KW-0378">Hydrolase</keyword>
<dbReference type="Pfam" id="PF03633">
    <property type="entry name" value="Glyco_hydro_65C"/>
    <property type="match status" value="1"/>
</dbReference>
<accession>A0A0A6YCS3</accession>
<gene>
    <name evidence="9" type="ORF">GY22_07585</name>
</gene>
<evidence type="ECO:0000259" key="7">
    <source>
        <dbReference type="Pfam" id="PF03633"/>
    </source>
</evidence>
<feature type="region of interest" description="Disordered" evidence="5">
    <location>
        <begin position="756"/>
        <end position="784"/>
    </location>
</feature>
<feature type="compositionally biased region" description="Pro residues" evidence="5">
    <location>
        <begin position="762"/>
        <end position="784"/>
    </location>
</feature>
<dbReference type="OrthoDB" id="9816160at2"/>
<dbReference type="InterPro" id="IPR012341">
    <property type="entry name" value="6hp_glycosidase-like_sf"/>
</dbReference>
<feature type="domain" description="Glycoside hydrolase family 65 N-terminal" evidence="8">
    <location>
        <begin position="15"/>
        <end position="271"/>
    </location>
</feature>
<dbReference type="Gene3D" id="2.70.98.40">
    <property type="entry name" value="Glycoside hydrolase, family 65, N-terminal domain"/>
    <property type="match status" value="1"/>
</dbReference>
<feature type="domain" description="Glycoside hydrolase family 65 C-terminal" evidence="7">
    <location>
        <begin position="687"/>
        <end position="749"/>
    </location>
</feature>
<evidence type="ECO:0000256" key="3">
    <source>
        <dbReference type="PIRSR" id="PIRSR036289-50"/>
    </source>
</evidence>
<evidence type="ECO:0000313" key="10">
    <source>
        <dbReference type="Proteomes" id="UP000030466"/>
    </source>
</evidence>
<dbReference type="Pfam" id="PF03636">
    <property type="entry name" value="Glyco_hydro_65N"/>
    <property type="match status" value="1"/>
</dbReference>
<dbReference type="InterPro" id="IPR008928">
    <property type="entry name" value="6-hairpin_glycosidase_sf"/>
</dbReference>